<gene>
    <name evidence="2" type="ORF">HGRIS_005780</name>
</gene>
<organism evidence="2 3">
    <name type="scientific">Hohenbuehelia grisea</name>
    <dbReference type="NCBI Taxonomy" id="104357"/>
    <lineage>
        <taxon>Eukaryota</taxon>
        <taxon>Fungi</taxon>
        <taxon>Dikarya</taxon>
        <taxon>Basidiomycota</taxon>
        <taxon>Agaricomycotina</taxon>
        <taxon>Agaricomycetes</taxon>
        <taxon>Agaricomycetidae</taxon>
        <taxon>Agaricales</taxon>
        <taxon>Pleurotineae</taxon>
        <taxon>Pleurotaceae</taxon>
        <taxon>Hohenbuehelia</taxon>
    </lineage>
</organism>
<reference evidence="3" key="1">
    <citation type="submission" date="2024-06" db="EMBL/GenBank/DDBJ databases">
        <title>Multi-omics analyses provide insights into the biosynthesis of the anticancer antibiotic pleurotin in Hohenbuehelia grisea.</title>
        <authorList>
            <person name="Weaver J.A."/>
            <person name="Alberti F."/>
        </authorList>
    </citation>
    <scope>NUCLEOTIDE SEQUENCE [LARGE SCALE GENOMIC DNA]</scope>
    <source>
        <strain evidence="3">T-177</strain>
    </source>
</reference>
<keyword evidence="1" id="KW-0175">Coiled coil</keyword>
<comment type="caution">
    <text evidence="2">The sequence shown here is derived from an EMBL/GenBank/DDBJ whole genome shotgun (WGS) entry which is preliminary data.</text>
</comment>
<keyword evidence="3" id="KW-1185">Reference proteome</keyword>
<evidence type="ECO:0000256" key="1">
    <source>
        <dbReference type="SAM" id="Coils"/>
    </source>
</evidence>
<evidence type="ECO:0000313" key="2">
    <source>
        <dbReference type="EMBL" id="KAL0960758.1"/>
    </source>
</evidence>
<proteinExistence type="predicted"/>
<protein>
    <submittedName>
        <fullName evidence="2">Uncharacterized protein</fullName>
    </submittedName>
</protein>
<dbReference type="Proteomes" id="UP001556367">
    <property type="component" value="Unassembled WGS sequence"/>
</dbReference>
<sequence>MVIVCKIPSSFKGHFLVQVTSDLAKFTYCTTIGPEQFRPWVLNRPNFKQPTKVVKNCPAKKVKNTGSEGGRPRVDRTTHSAVTRVSVSHVRDMYTVDEEMKKHVLLGVYSEFLKTSYEAWVKEKLEEAKLAAKVDAGINVKDERGWFEIIPKGGVRGTQAHLDMLRDMERKVFLRRREEEEKKAEELNKKAEELKRLKIEREIARQLERERADEKAGITQLPNGVILHCNKITFYA</sequence>
<name>A0ABR3JZS3_9AGAR</name>
<evidence type="ECO:0000313" key="3">
    <source>
        <dbReference type="Proteomes" id="UP001556367"/>
    </source>
</evidence>
<feature type="coiled-coil region" evidence="1">
    <location>
        <begin position="170"/>
        <end position="210"/>
    </location>
</feature>
<dbReference type="EMBL" id="JASNQZ010000001">
    <property type="protein sequence ID" value="KAL0960758.1"/>
    <property type="molecule type" value="Genomic_DNA"/>
</dbReference>
<accession>A0ABR3JZS3</accession>